<dbReference type="InterPro" id="IPR019587">
    <property type="entry name" value="Polyketide_cyclase/dehydratase"/>
</dbReference>
<dbReference type="PANTHER" id="PTHR11092">
    <property type="entry name" value="SUGAR NUCLEOTIDE EPIMERASE RELATED"/>
    <property type="match status" value="1"/>
</dbReference>
<dbReference type="Gene3D" id="3.30.530.20">
    <property type="match status" value="1"/>
</dbReference>
<dbReference type="InterPro" id="IPR023393">
    <property type="entry name" value="START-like_dom_sf"/>
</dbReference>
<dbReference type="EMBL" id="CP014518">
    <property type="protein sequence ID" value="AMM32436.1"/>
    <property type="molecule type" value="Genomic_DNA"/>
</dbReference>
<dbReference type="PANTHER" id="PTHR11092:SF0">
    <property type="entry name" value="EPIMERASE FAMILY PROTEIN SDR39U1"/>
    <property type="match status" value="1"/>
</dbReference>
<reference evidence="3 4" key="1">
    <citation type="submission" date="2016-02" db="EMBL/GenBank/DDBJ databases">
        <title>Complete genome of Sinomonas atrocyanea KCTC 3377.</title>
        <authorList>
            <person name="Kim K.M."/>
        </authorList>
    </citation>
    <scope>NUCLEOTIDE SEQUENCE [LARGE SCALE GENOMIC DNA]</scope>
    <source>
        <strain evidence="3 4">KCTC 3377</strain>
    </source>
</reference>
<organism evidence="3 4">
    <name type="scientific">Sinomonas atrocyanea</name>
    <dbReference type="NCBI Taxonomy" id="37927"/>
    <lineage>
        <taxon>Bacteria</taxon>
        <taxon>Bacillati</taxon>
        <taxon>Actinomycetota</taxon>
        <taxon>Actinomycetes</taxon>
        <taxon>Micrococcales</taxon>
        <taxon>Micrococcaceae</taxon>
        <taxon>Sinomonas</taxon>
    </lineage>
</organism>
<accession>A0A126ZZZ0</accession>
<evidence type="ECO:0008006" key="5">
    <source>
        <dbReference type="Google" id="ProtNLM"/>
    </source>
</evidence>
<evidence type="ECO:0000259" key="1">
    <source>
        <dbReference type="Pfam" id="PF01370"/>
    </source>
</evidence>
<feature type="domain" description="DUF1731" evidence="2">
    <location>
        <begin position="416"/>
        <end position="464"/>
    </location>
</feature>
<dbReference type="Proteomes" id="UP000070134">
    <property type="component" value="Chromosome"/>
</dbReference>
<name>A0A126ZZZ0_9MICC</name>
<dbReference type="STRING" id="37927.SA2016_1762"/>
<dbReference type="Pfam" id="PF01370">
    <property type="entry name" value="Epimerase"/>
    <property type="match status" value="1"/>
</dbReference>
<evidence type="ECO:0000259" key="2">
    <source>
        <dbReference type="Pfam" id="PF08338"/>
    </source>
</evidence>
<dbReference type="AlphaFoldDB" id="A0A126ZZZ0"/>
<evidence type="ECO:0000313" key="3">
    <source>
        <dbReference type="EMBL" id="AMM32436.1"/>
    </source>
</evidence>
<dbReference type="SUPFAM" id="SSF51735">
    <property type="entry name" value="NAD(P)-binding Rossmann-fold domains"/>
    <property type="match status" value="1"/>
</dbReference>
<dbReference type="Pfam" id="PF08338">
    <property type="entry name" value="DUF1731"/>
    <property type="match status" value="1"/>
</dbReference>
<dbReference type="KEGG" id="satk:SA2016_1762"/>
<dbReference type="InterPro" id="IPR036291">
    <property type="entry name" value="NAD(P)-bd_dom_sf"/>
</dbReference>
<sequence>MTWHRTASQWFNLPAGALWEVLSEVRRWPEWNPAVGEAGLGSALTEGTRGHYAPAQRLLGALHRRTAPAFTVTQVEPGRRLVLRQPQPGGAQEIEWALTERDGGTLFTQRVVIDGPLAQQFGLTAGEPLVRGFAAQCARLYQLAAPAGNPADDAAARPALTVLAGGSGYLGTLLAADLLCSGHEVALLARSPRPGPFRQILWDGRSQGPWSAELGAVQRLALVNLSGASLDRPATEANLALLRDSRVAPTRALVEASRTRARPVERWVQLSAVGIYGDSQEPMDERAAPPTDAPGLAAVVRDWEAAFDPSAAARATVLRTAVVLDRDAAVLSRLTGPARLGAGGHLGTGEQWFSWIHAADWLRVARAALGLVPSAGEAAVELPDGVVNATSPQPVQNRELMAHIREFVGVPVGIPAPAGLLRAAAGVLRTNPDLALDSVRAVPGVLKDAGFDFRYPQLAAAFREMGA</sequence>
<dbReference type="RefSeq" id="WP_066497356.1">
    <property type="nucleotide sequence ID" value="NZ_BJMO01000010.1"/>
</dbReference>
<dbReference type="InterPro" id="IPR001509">
    <property type="entry name" value="Epimerase_deHydtase"/>
</dbReference>
<dbReference type="Gene3D" id="3.40.50.720">
    <property type="entry name" value="NAD(P)-binding Rossmann-like Domain"/>
    <property type="match status" value="1"/>
</dbReference>
<proteinExistence type="predicted"/>
<keyword evidence="4" id="KW-1185">Reference proteome</keyword>
<dbReference type="SUPFAM" id="SSF55961">
    <property type="entry name" value="Bet v1-like"/>
    <property type="match status" value="1"/>
</dbReference>
<dbReference type="InterPro" id="IPR013549">
    <property type="entry name" value="DUF1731"/>
</dbReference>
<dbReference type="OrthoDB" id="9801773at2"/>
<dbReference type="Pfam" id="PF10604">
    <property type="entry name" value="Polyketide_cyc2"/>
    <property type="match status" value="1"/>
</dbReference>
<feature type="domain" description="NAD-dependent epimerase/dehydratase" evidence="1">
    <location>
        <begin position="163"/>
        <end position="369"/>
    </location>
</feature>
<protein>
    <recommendedName>
        <fullName evidence="5">DUF1731 domain-containing protein</fullName>
    </recommendedName>
</protein>
<evidence type="ECO:0000313" key="4">
    <source>
        <dbReference type="Proteomes" id="UP000070134"/>
    </source>
</evidence>
<gene>
    <name evidence="3" type="ORF">SA2016_1762</name>
</gene>